<keyword evidence="2" id="KW-0866">Nonsense-mediated mRNA decay</keyword>
<proteinExistence type="inferred from homology"/>
<accession>A0AAD9L4N2</accession>
<comment type="caution">
    <text evidence="4">The sequence shown here is derived from an EMBL/GenBank/DDBJ whole genome shotgun (WGS) entry which is preliminary data.</text>
</comment>
<dbReference type="Gene3D" id="3.40.50.300">
    <property type="entry name" value="P-loop containing nucleotide triphosphate hydrolases"/>
    <property type="match status" value="1"/>
</dbReference>
<dbReference type="InterPro" id="IPR039177">
    <property type="entry name" value="SMG9"/>
</dbReference>
<evidence type="ECO:0000313" key="4">
    <source>
        <dbReference type="EMBL" id="KAK2182826.1"/>
    </source>
</evidence>
<evidence type="ECO:0000256" key="1">
    <source>
        <dbReference type="ARBA" id="ARBA00007712"/>
    </source>
</evidence>
<keyword evidence="5" id="KW-1185">Reference proteome</keyword>
<reference evidence="4" key="1">
    <citation type="journal article" date="2023" name="Mol. Biol. Evol.">
        <title>Third-Generation Sequencing Reveals the Adaptive Role of the Epigenome in Three Deep-Sea Polychaetes.</title>
        <authorList>
            <person name="Perez M."/>
            <person name="Aroh O."/>
            <person name="Sun Y."/>
            <person name="Lan Y."/>
            <person name="Juniper S.K."/>
            <person name="Young C.R."/>
            <person name="Angers B."/>
            <person name="Qian P.Y."/>
        </authorList>
    </citation>
    <scope>NUCLEOTIDE SEQUENCE</scope>
    <source>
        <strain evidence="4">R07B-5</strain>
    </source>
</reference>
<dbReference type="SUPFAM" id="SSF52540">
    <property type="entry name" value="P-loop containing nucleoside triphosphate hydrolases"/>
    <property type="match status" value="1"/>
</dbReference>
<dbReference type="AlphaFoldDB" id="A0AAD9L4N2"/>
<dbReference type="InterPro" id="IPR027417">
    <property type="entry name" value="P-loop_NTPase"/>
</dbReference>
<dbReference type="EMBL" id="JAODUO010000334">
    <property type="protein sequence ID" value="KAK2182826.1"/>
    <property type="molecule type" value="Genomic_DNA"/>
</dbReference>
<name>A0AAD9L4N2_RIDPI</name>
<feature type="compositionally biased region" description="Low complexity" evidence="3">
    <location>
        <begin position="85"/>
        <end position="95"/>
    </location>
</feature>
<comment type="similarity">
    <text evidence="1">Belongs to the SMG9 family.</text>
</comment>
<sequence>MSIPSNGLNNFLVYFWFHFPYVSVSPNVIGDVTCGIWGDVMADMNDHDRGRRRKRRGSRKEREKEYIPGVPPPRPHFILAKPSSERSNSISESPNDTLLSSSYEKQPVIMVKSRDDDLSASSSSGIQVIPSLLAADSLPQQVYPQRNPGMLTTGTIRIEGSSHARLAPPADMKHAIKLVDDNLSWCDSGMDMLVDQTGFVTVGVIGLQGSGKSTVASLLAGNTLSDVHRSSVFRCQTREERETCCQQTFGIDMFVTSERMIILDTQPLLSSAILDHMIHNDKKYSAEYSSVENCVEIQSLQLASFMMTVCNVVIVVIDWFIDANLLRFLQTAEMLKPPTPVPSHESSDLSSEYYPDIVFVLNRASREDFSVESQSKMQETITAVFNKSHLKYRGQVSLMNEMLYPGIPSDRLPGDISLFVLPSMETNSTATEGVFSLIPDYRGHPSFEKMLRSLRNQLLSIPPRQLTHTVLSERNWFHYAARTWEAVKKSTLFAEYNRLLP</sequence>
<evidence type="ECO:0008006" key="6">
    <source>
        <dbReference type="Google" id="ProtNLM"/>
    </source>
</evidence>
<evidence type="ECO:0000313" key="5">
    <source>
        <dbReference type="Proteomes" id="UP001209878"/>
    </source>
</evidence>
<dbReference type="PANTHER" id="PTHR14270:SF0">
    <property type="entry name" value="NONSENSE-MEDIATED MRNA DECAY FACTOR SMG9"/>
    <property type="match status" value="1"/>
</dbReference>
<protein>
    <recommendedName>
        <fullName evidence="6">Protein SMG9</fullName>
    </recommendedName>
</protein>
<feature type="region of interest" description="Disordered" evidence="3">
    <location>
        <begin position="48"/>
        <end position="99"/>
    </location>
</feature>
<feature type="compositionally biased region" description="Basic residues" evidence="3">
    <location>
        <begin position="50"/>
        <end position="59"/>
    </location>
</feature>
<dbReference type="Proteomes" id="UP001209878">
    <property type="component" value="Unassembled WGS sequence"/>
</dbReference>
<dbReference type="PANTHER" id="PTHR14270">
    <property type="entry name" value="NONSENSE-MEDIATED MRNA DECAY FACTOR SMG9"/>
    <property type="match status" value="1"/>
</dbReference>
<evidence type="ECO:0000256" key="3">
    <source>
        <dbReference type="SAM" id="MobiDB-lite"/>
    </source>
</evidence>
<gene>
    <name evidence="4" type="ORF">NP493_334g00018</name>
</gene>
<dbReference type="GO" id="GO:0000184">
    <property type="term" value="P:nuclear-transcribed mRNA catabolic process, nonsense-mediated decay"/>
    <property type="evidence" value="ECO:0007669"/>
    <property type="project" value="UniProtKB-KW"/>
</dbReference>
<organism evidence="4 5">
    <name type="scientific">Ridgeia piscesae</name>
    <name type="common">Tubeworm</name>
    <dbReference type="NCBI Taxonomy" id="27915"/>
    <lineage>
        <taxon>Eukaryota</taxon>
        <taxon>Metazoa</taxon>
        <taxon>Spiralia</taxon>
        <taxon>Lophotrochozoa</taxon>
        <taxon>Annelida</taxon>
        <taxon>Polychaeta</taxon>
        <taxon>Sedentaria</taxon>
        <taxon>Canalipalpata</taxon>
        <taxon>Sabellida</taxon>
        <taxon>Siboglinidae</taxon>
        <taxon>Ridgeia</taxon>
    </lineage>
</organism>
<evidence type="ECO:0000256" key="2">
    <source>
        <dbReference type="ARBA" id="ARBA00023161"/>
    </source>
</evidence>